<evidence type="ECO:0000313" key="2">
    <source>
        <dbReference type="Proteomes" id="UP001057402"/>
    </source>
</evidence>
<evidence type="ECO:0000313" key="1">
    <source>
        <dbReference type="EMBL" id="KAI4321214.1"/>
    </source>
</evidence>
<gene>
    <name evidence="1" type="ORF">MLD38_034622</name>
</gene>
<organism evidence="1 2">
    <name type="scientific">Melastoma candidum</name>
    <dbReference type="NCBI Taxonomy" id="119954"/>
    <lineage>
        <taxon>Eukaryota</taxon>
        <taxon>Viridiplantae</taxon>
        <taxon>Streptophyta</taxon>
        <taxon>Embryophyta</taxon>
        <taxon>Tracheophyta</taxon>
        <taxon>Spermatophyta</taxon>
        <taxon>Magnoliopsida</taxon>
        <taxon>eudicotyledons</taxon>
        <taxon>Gunneridae</taxon>
        <taxon>Pentapetalae</taxon>
        <taxon>rosids</taxon>
        <taxon>malvids</taxon>
        <taxon>Myrtales</taxon>
        <taxon>Melastomataceae</taxon>
        <taxon>Melastomatoideae</taxon>
        <taxon>Melastomateae</taxon>
        <taxon>Melastoma</taxon>
    </lineage>
</organism>
<name>A0ACB9MCS8_9MYRT</name>
<dbReference type="Proteomes" id="UP001057402">
    <property type="component" value="Chromosome 10"/>
</dbReference>
<proteinExistence type="predicted"/>
<dbReference type="EMBL" id="CM042889">
    <property type="protein sequence ID" value="KAI4321214.1"/>
    <property type="molecule type" value="Genomic_DNA"/>
</dbReference>
<sequence length="420" mass="45971">MVTMMLLVDLHEFLGVLAVVRVALASARTLWTRMVRMPVAMVGHDLSPSTFCTSPCPFPKMVAVAKVLEASGVVEGEDFQGTTVLADVEPCFSQGSALTREANACSSSGKCSMTTTTKTRKRPARLVLPDFCPVPDLNVVFSTTKEQDKVIEERGRDYFLASKKGRRDVMEDGHDIITNISGDPRKAFFSVVDGHGGRQAVNYVTAHLGKNIIGEIEEAERNTRQIEFEEERTKGAICNGYFATDKGFLSLGQASGACVASALLKDGQLYVANLGDCRVVLCRNGVAEALTTDHRVDREDERLRVENSGGFVHNRNGVWRVHGSLAISRAIGDLHLKEYIISEPDIRILLLDLDCRFLIMASDGLWDKVSEQEAVDVVGREGGDMEKGCKNLIELSSSRGNLDDITVLVINLQSFVLAQT</sequence>
<protein>
    <submittedName>
        <fullName evidence="1">Uncharacterized protein</fullName>
    </submittedName>
</protein>
<comment type="caution">
    <text evidence="1">The sequence shown here is derived from an EMBL/GenBank/DDBJ whole genome shotgun (WGS) entry which is preliminary data.</text>
</comment>
<accession>A0ACB9MCS8</accession>
<reference evidence="2" key="1">
    <citation type="journal article" date="2023" name="Front. Plant Sci.">
        <title>Chromosomal-level genome assembly of Melastoma candidum provides insights into trichome evolution.</title>
        <authorList>
            <person name="Zhong Y."/>
            <person name="Wu W."/>
            <person name="Sun C."/>
            <person name="Zou P."/>
            <person name="Liu Y."/>
            <person name="Dai S."/>
            <person name="Zhou R."/>
        </authorList>
    </citation>
    <scope>NUCLEOTIDE SEQUENCE [LARGE SCALE GENOMIC DNA]</scope>
</reference>
<keyword evidence="2" id="KW-1185">Reference proteome</keyword>